<feature type="binding site" evidence="2">
    <location>
        <position position="223"/>
    </location>
    <ligand>
        <name>Mg(2+)</name>
        <dbReference type="ChEBI" id="CHEBI:18420"/>
    </ligand>
</feature>
<feature type="binding site" evidence="2">
    <location>
        <begin position="81"/>
        <end position="83"/>
    </location>
    <ligand>
        <name>substrate</name>
    </ligand>
</feature>
<dbReference type="AlphaFoldDB" id="A0A330LAE8"/>
<comment type="similarity">
    <text evidence="2">Belongs to the UPP synthase family.</text>
</comment>
<dbReference type="CDD" id="cd00475">
    <property type="entry name" value="Cis_IPPS"/>
    <property type="match status" value="1"/>
</dbReference>
<dbReference type="InterPro" id="IPR001441">
    <property type="entry name" value="UPP_synth-like"/>
</dbReference>
<dbReference type="Proteomes" id="UP000248168">
    <property type="component" value="Unassembled WGS sequence"/>
</dbReference>
<dbReference type="FunFam" id="3.40.1180.10:FF:000001">
    <property type="entry name" value="(2E,6E)-farnesyl-diphosphate-specific ditrans,polycis-undecaprenyl-diphosphate synthase"/>
    <property type="match status" value="1"/>
</dbReference>
<keyword evidence="4" id="KW-1185">Reference proteome</keyword>
<keyword evidence="2" id="KW-0460">Magnesium</keyword>
<dbReference type="SUPFAM" id="SSF64005">
    <property type="entry name" value="Undecaprenyl diphosphate synthase"/>
    <property type="match status" value="1"/>
</dbReference>
<dbReference type="GO" id="GO:0000287">
    <property type="term" value="F:magnesium ion binding"/>
    <property type="evidence" value="ECO:0007669"/>
    <property type="project" value="UniProtKB-UniRule"/>
</dbReference>
<feature type="active site" description="Proton acceptor" evidence="2">
    <location>
        <position position="84"/>
    </location>
</feature>
<feature type="binding site" evidence="2">
    <location>
        <begin position="37"/>
        <end position="40"/>
    </location>
    <ligand>
        <name>substrate</name>
    </ligand>
</feature>
<keyword evidence="1 2" id="KW-0808">Transferase</keyword>
<evidence type="ECO:0000256" key="1">
    <source>
        <dbReference type="ARBA" id="ARBA00022679"/>
    </source>
</evidence>
<comment type="function">
    <text evidence="2">Catalyzes the condensation of isopentenyl diphosphate (IPP) with allylic pyrophosphates generating different type of terpenoids.</text>
</comment>
<feature type="binding site" evidence="2">
    <location>
        <position position="85"/>
    </location>
    <ligand>
        <name>substrate</name>
    </ligand>
</feature>
<dbReference type="InterPro" id="IPR018520">
    <property type="entry name" value="UPP_synth-like_CS"/>
</dbReference>
<feature type="binding site" evidence="2">
    <location>
        <position position="41"/>
    </location>
    <ligand>
        <name>substrate</name>
    </ligand>
</feature>
<dbReference type="PROSITE" id="PS01066">
    <property type="entry name" value="UPP_SYNTHASE"/>
    <property type="match status" value="1"/>
</dbReference>
<dbReference type="GO" id="GO:0045547">
    <property type="term" value="F:ditrans,polycis-polyprenyl diphosphate synthase [(2E,6E)-farnesyl diphosphate specific] activity"/>
    <property type="evidence" value="ECO:0007669"/>
    <property type="project" value="TreeGrafter"/>
</dbReference>
<dbReference type="RefSeq" id="WP_121990931.1">
    <property type="nucleotide sequence ID" value="NZ_OUNR01000022.1"/>
</dbReference>
<dbReference type="InterPro" id="IPR036424">
    <property type="entry name" value="UPP_synth-like_sf"/>
</dbReference>
<evidence type="ECO:0000313" key="4">
    <source>
        <dbReference type="Proteomes" id="UP000248168"/>
    </source>
</evidence>
<name>A0A330LAE8_9BACT</name>
<protein>
    <recommendedName>
        <fullName evidence="2">Isoprenyl transferase</fullName>
        <ecNumber evidence="2">2.5.1.-</ecNumber>
    </recommendedName>
</protein>
<comment type="subunit">
    <text evidence="2">Homodimer.</text>
</comment>
<dbReference type="HAMAP" id="MF_01139">
    <property type="entry name" value="ISPT"/>
    <property type="match status" value="1"/>
</dbReference>
<proteinExistence type="inferred from homology"/>
<feature type="binding site" evidence="2">
    <location>
        <position position="49"/>
    </location>
    <ligand>
        <name>substrate</name>
    </ligand>
</feature>
<dbReference type="EMBL" id="OUNR01000022">
    <property type="protein sequence ID" value="SPP66815.1"/>
    <property type="molecule type" value="Genomic_DNA"/>
</dbReference>
<evidence type="ECO:0000313" key="3">
    <source>
        <dbReference type="EMBL" id="SPP66815.1"/>
    </source>
</evidence>
<keyword evidence="2" id="KW-0479">Metal-binding</keyword>
<feature type="binding site" evidence="2">
    <location>
        <position position="87"/>
    </location>
    <ligand>
        <name>substrate</name>
    </ligand>
</feature>
<dbReference type="FunCoup" id="A0A330LAE8">
    <property type="interactions" value="481"/>
</dbReference>
<feature type="binding site" evidence="2">
    <location>
        <begin position="210"/>
        <end position="212"/>
    </location>
    <ligand>
        <name>substrate</name>
    </ligand>
</feature>
<feature type="binding site" evidence="2">
    <location>
        <position position="36"/>
    </location>
    <ligand>
        <name>Mg(2+)</name>
        <dbReference type="ChEBI" id="CHEBI:18420"/>
    </ligand>
</feature>
<evidence type="ECO:0000256" key="2">
    <source>
        <dbReference type="HAMAP-Rule" id="MF_01139"/>
    </source>
</evidence>
<gene>
    <name evidence="3" type="primary">ispU</name>
    <name evidence="3" type="ORF">NITLEN_90070</name>
</gene>
<dbReference type="EC" id="2.5.1.-" evidence="2"/>
<dbReference type="PANTHER" id="PTHR10291">
    <property type="entry name" value="DEHYDRODOLICHYL DIPHOSPHATE SYNTHASE FAMILY MEMBER"/>
    <property type="match status" value="1"/>
</dbReference>
<dbReference type="OrthoDB" id="4191603at2"/>
<comment type="cofactor">
    <cofactor evidence="2">
        <name>Mg(2+)</name>
        <dbReference type="ChEBI" id="CHEBI:18420"/>
    </cofactor>
    <text evidence="2">Binds 2 magnesium ions per subunit.</text>
</comment>
<feature type="active site" evidence="2">
    <location>
        <position position="36"/>
    </location>
</feature>
<sequence>MPQTPSSSSLDHLSEQELTSKLEQELLPKHVAVIMDGNGRWAEFRSLPRIAGHREGINSVREMITLSLELGIQHLTIYAFSQENWNRPTQEISALMGLLEHYLSTERASLIEQGVRFRAIGRLDALPESARRWVRTTEQETAHLNKLHLTVALSYGGRTEIVDAVRDILKDAQTGSLRPDQIDETLLSRHLYTHPLPDPDLLIRTSGETRISNFLLWQLAYTELYFTSTPWPDFRRREFLLALIEYQRRERRFGRVLSTVSS</sequence>
<dbReference type="PANTHER" id="PTHR10291:SF0">
    <property type="entry name" value="DEHYDRODOLICHYL DIPHOSPHATE SYNTHASE 2"/>
    <property type="match status" value="1"/>
</dbReference>
<accession>A0A330LAE8</accession>
<dbReference type="GO" id="GO:0016094">
    <property type="term" value="P:polyprenol biosynthetic process"/>
    <property type="evidence" value="ECO:0007669"/>
    <property type="project" value="TreeGrafter"/>
</dbReference>
<dbReference type="InParanoid" id="A0A330LAE8"/>
<feature type="binding site" evidence="2">
    <location>
        <position position="204"/>
    </location>
    <ligand>
        <name>substrate</name>
    </ligand>
</feature>
<dbReference type="NCBIfam" id="TIGR00055">
    <property type="entry name" value="uppS"/>
    <property type="match status" value="1"/>
</dbReference>
<organism evidence="3 4">
    <name type="scientific">Nitrospira lenta</name>
    <dbReference type="NCBI Taxonomy" id="1436998"/>
    <lineage>
        <taxon>Bacteria</taxon>
        <taxon>Pseudomonadati</taxon>
        <taxon>Nitrospirota</taxon>
        <taxon>Nitrospiria</taxon>
        <taxon>Nitrospirales</taxon>
        <taxon>Nitrospiraceae</taxon>
        <taxon>Nitrospira</taxon>
    </lineage>
</organism>
<reference evidence="4" key="1">
    <citation type="submission" date="2018-04" db="EMBL/GenBank/DDBJ databases">
        <authorList>
            <person name="Lucker S."/>
            <person name="Sakoula D."/>
        </authorList>
    </citation>
    <scope>NUCLEOTIDE SEQUENCE [LARGE SCALE GENOMIC DNA]</scope>
</reference>
<dbReference type="Gene3D" id="3.40.1180.10">
    <property type="entry name" value="Decaprenyl diphosphate synthase-like"/>
    <property type="match status" value="1"/>
</dbReference>
<dbReference type="NCBIfam" id="NF011405">
    <property type="entry name" value="PRK14830.1"/>
    <property type="match status" value="1"/>
</dbReference>
<feature type="binding site" evidence="2">
    <location>
        <position position="53"/>
    </location>
    <ligand>
        <name>substrate</name>
    </ligand>
</feature>
<dbReference type="Pfam" id="PF01255">
    <property type="entry name" value="Prenyltransf"/>
    <property type="match status" value="1"/>
</dbReference>